<dbReference type="RefSeq" id="WP_072969522.1">
    <property type="nucleotide sequence ID" value="NZ_FQUR01000024.1"/>
</dbReference>
<evidence type="ECO:0000313" key="2">
    <source>
        <dbReference type="EMBL" id="SHF30910.1"/>
    </source>
</evidence>
<organism evidence="2 3">
    <name type="scientific">Thermoanaerobacter uzonensis DSM 18761</name>
    <dbReference type="NCBI Taxonomy" id="1123369"/>
    <lineage>
        <taxon>Bacteria</taxon>
        <taxon>Bacillati</taxon>
        <taxon>Bacillota</taxon>
        <taxon>Clostridia</taxon>
        <taxon>Thermoanaerobacterales</taxon>
        <taxon>Thermoanaerobacteraceae</taxon>
        <taxon>Thermoanaerobacter</taxon>
    </lineage>
</organism>
<keyword evidence="1" id="KW-1133">Transmembrane helix</keyword>
<name>A0A1M5AKT7_9THEO</name>
<keyword evidence="3" id="KW-1185">Reference proteome</keyword>
<dbReference type="Proteomes" id="UP000184127">
    <property type="component" value="Unassembled WGS sequence"/>
</dbReference>
<dbReference type="EMBL" id="FQUR01000024">
    <property type="protein sequence ID" value="SHF30910.1"/>
    <property type="molecule type" value="Genomic_DNA"/>
</dbReference>
<keyword evidence="1" id="KW-0472">Membrane</keyword>
<feature type="transmembrane region" description="Helical" evidence="1">
    <location>
        <begin position="30"/>
        <end position="48"/>
    </location>
</feature>
<evidence type="ECO:0000256" key="1">
    <source>
        <dbReference type="SAM" id="Phobius"/>
    </source>
</evidence>
<protein>
    <submittedName>
        <fullName evidence="2">Uncharacterized protein</fullName>
    </submittedName>
</protein>
<gene>
    <name evidence="2" type="ORF">SAMN02745195_02334</name>
</gene>
<proteinExistence type="predicted"/>
<evidence type="ECO:0000313" key="3">
    <source>
        <dbReference type="Proteomes" id="UP000184127"/>
    </source>
</evidence>
<accession>A0A1M5AKT7</accession>
<keyword evidence="1" id="KW-0812">Transmembrane</keyword>
<reference evidence="3" key="1">
    <citation type="submission" date="2016-11" db="EMBL/GenBank/DDBJ databases">
        <authorList>
            <person name="Varghese N."/>
            <person name="Submissions S."/>
        </authorList>
    </citation>
    <scope>NUCLEOTIDE SEQUENCE [LARGE SCALE GENOMIC DNA]</scope>
    <source>
        <strain evidence="3">DSM 18761</strain>
    </source>
</reference>
<dbReference type="AlphaFoldDB" id="A0A1M5AKT7"/>
<feature type="transmembrane region" description="Helical" evidence="1">
    <location>
        <begin position="7"/>
        <end position="24"/>
    </location>
</feature>
<sequence>MKEKSSKIFWSLLMFLVILFYAVLNMMVDWSNYLVVNLILFLILKSYFQYNLYITIILLIFIQGIYLIVFFITSIFYFNRIHLSTTFIMKRKLLRKDSYKINASIHPITFLCIKKHEKQFRNKISKYNKLRNKTLFLTKNQFFSQIMAKDFNLAIQKVIKIIEKNKNVKTVTFKTHEVYIDEIQSLIKKLVNAGIHVQMTKINDNEFVKFIIYVHTNFTQYEIYIEQKKCNRLYIEPFAYLSLWQSIAYILKHPESLWRRRPVYEVQIKKIL</sequence>
<feature type="transmembrane region" description="Helical" evidence="1">
    <location>
        <begin position="55"/>
        <end position="78"/>
    </location>
</feature>